<name>A0A9W9CBG7_9PLEO</name>
<evidence type="ECO:0000313" key="4">
    <source>
        <dbReference type="Proteomes" id="UP001140513"/>
    </source>
</evidence>
<feature type="compositionally biased region" description="Basic and acidic residues" evidence="2">
    <location>
        <begin position="189"/>
        <end position="212"/>
    </location>
</feature>
<comment type="caution">
    <text evidence="3">The sequence shown here is derived from an EMBL/GenBank/DDBJ whole genome shotgun (WGS) entry which is preliminary data.</text>
</comment>
<dbReference type="EMBL" id="JAPEUX010000004">
    <property type="protein sequence ID" value="KAJ4353393.1"/>
    <property type="molecule type" value="Genomic_DNA"/>
</dbReference>
<dbReference type="OrthoDB" id="10678904at2759"/>
<reference evidence="3" key="1">
    <citation type="submission" date="2022-10" db="EMBL/GenBank/DDBJ databases">
        <title>Tapping the CABI collections for fungal endophytes: first genome assemblies for Collariella, Neodidymelliopsis, Ascochyta clinopodiicola, Didymella pomorum, Didymosphaeria variabile, Neocosmospora piperis and Neocucurbitaria cava.</title>
        <authorList>
            <person name="Hill R."/>
        </authorList>
    </citation>
    <scope>NUCLEOTIDE SEQUENCE</scope>
    <source>
        <strain evidence="3">IMI 356815</strain>
    </source>
</reference>
<dbReference type="RefSeq" id="XP_056071167.1">
    <property type="nucleotide sequence ID" value="XM_056213900.1"/>
</dbReference>
<feature type="coiled-coil region" evidence="1">
    <location>
        <begin position="245"/>
        <end position="321"/>
    </location>
</feature>
<accession>A0A9W9CBG7</accession>
<organism evidence="3 4">
    <name type="scientific">Didymosphaeria variabile</name>
    <dbReference type="NCBI Taxonomy" id="1932322"/>
    <lineage>
        <taxon>Eukaryota</taxon>
        <taxon>Fungi</taxon>
        <taxon>Dikarya</taxon>
        <taxon>Ascomycota</taxon>
        <taxon>Pezizomycotina</taxon>
        <taxon>Dothideomycetes</taxon>
        <taxon>Pleosporomycetidae</taxon>
        <taxon>Pleosporales</taxon>
        <taxon>Massarineae</taxon>
        <taxon>Didymosphaeriaceae</taxon>
        <taxon>Didymosphaeria</taxon>
    </lineage>
</organism>
<protein>
    <submittedName>
        <fullName evidence="3">Uncharacterized protein</fullName>
    </submittedName>
</protein>
<keyword evidence="1" id="KW-0175">Coiled coil</keyword>
<evidence type="ECO:0000256" key="2">
    <source>
        <dbReference type="SAM" id="MobiDB-lite"/>
    </source>
</evidence>
<dbReference type="Proteomes" id="UP001140513">
    <property type="component" value="Unassembled WGS sequence"/>
</dbReference>
<feature type="coiled-coil region" evidence="1">
    <location>
        <begin position="430"/>
        <end position="482"/>
    </location>
</feature>
<evidence type="ECO:0000313" key="3">
    <source>
        <dbReference type="EMBL" id="KAJ4353393.1"/>
    </source>
</evidence>
<feature type="coiled-coil region" evidence="1">
    <location>
        <begin position="81"/>
        <end position="129"/>
    </location>
</feature>
<evidence type="ECO:0000256" key="1">
    <source>
        <dbReference type="SAM" id="Coils"/>
    </source>
</evidence>
<gene>
    <name evidence="3" type="ORF">N0V89_005122</name>
</gene>
<feature type="region of interest" description="Disordered" evidence="2">
    <location>
        <begin position="189"/>
        <end position="213"/>
    </location>
</feature>
<keyword evidence="4" id="KW-1185">Reference proteome</keyword>
<proteinExistence type="predicted"/>
<dbReference type="AlphaFoldDB" id="A0A9W9CBG7"/>
<sequence length="538" mass="61935">MASPRALYSNDLFYPELDPITSTSPSIFEPQRESAPSQYHGRSVETSDRQQKLLKFSQEHSSLAKQSTRKPKTDHELEVELQQMDDNLATLGEAKRKSEQELARANENLANLQNKCESISIDYGSLRREHHQLQCQNDTMARHTRKNLKELHEDLPMKDAEVETPRDHISTVSEHRTGLAEQLEQLQKKEPEKQIRNLNKEGKDRKASREPAKTNWQTDISMLQEKITIMNNDAVPRALKDDQYLPLWSREKAKLEAQVRDLDNEKSSLVREKGNLTSEMQALHQENIRSNQQFIDMTSRYRDAEQRNGELLMHIRSLEQAALTTAQEHGKDSQRWKQEKVTLSTQIQILEQVALTTATSEQTTLRPQDGVNDAKGKFEDVKNMLDVLENTADQFRVMGEKLKFSEDAANELRTRESKADAALIHRQRSLAASKREVTQLRIKKIRLDNQLALTNGRLQTAMQTAEDLRNSSEKTLDRHREKLAEYVDGAVKHMDWQDEKIRDVEAMLDEVCDIATEFRNAYKNVSESFTLADGKVLP</sequence>
<feature type="region of interest" description="Disordered" evidence="2">
    <location>
        <begin position="15"/>
        <end position="49"/>
    </location>
</feature>
<dbReference type="GeneID" id="80908652"/>